<evidence type="ECO:0000313" key="3">
    <source>
        <dbReference type="EMBL" id="MBI1757340.1"/>
    </source>
</evidence>
<dbReference type="GO" id="GO:0009244">
    <property type="term" value="P:lipopolysaccharide core region biosynthetic process"/>
    <property type="evidence" value="ECO:0007669"/>
    <property type="project" value="TreeGrafter"/>
</dbReference>
<dbReference type="SUPFAM" id="SSF53756">
    <property type="entry name" value="UDP-Glycosyltransferase/glycogen phosphorylase"/>
    <property type="match status" value="1"/>
</dbReference>
<keyword evidence="1" id="KW-0328">Glycosyltransferase</keyword>
<dbReference type="Proteomes" id="UP000727962">
    <property type="component" value="Unassembled WGS sequence"/>
</dbReference>
<evidence type="ECO:0000256" key="2">
    <source>
        <dbReference type="ARBA" id="ARBA00022679"/>
    </source>
</evidence>
<reference evidence="3" key="1">
    <citation type="submission" date="2020-07" db="EMBL/GenBank/DDBJ databases">
        <title>Huge and variable diversity of episymbiotic CPR bacteria and DPANN archaea in groundwater ecosystems.</title>
        <authorList>
            <person name="He C.Y."/>
            <person name="Keren R."/>
            <person name="Whittaker M."/>
            <person name="Farag I.F."/>
            <person name="Doudna J."/>
            <person name="Cate J.H.D."/>
            <person name="Banfield J.F."/>
        </authorList>
    </citation>
    <scope>NUCLEOTIDE SEQUENCE</scope>
    <source>
        <strain evidence="3">NC_groundwater_17_Pr7_B-0.1um_64_12</strain>
    </source>
</reference>
<dbReference type="EMBL" id="JACOSL010000059">
    <property type="protein sequence ID" value="MBI1757340.1"/>
    <property type="molecule type" value="Genomic_DNA"/>
</dbReference>
<evidence type="ECO:0000313" key="4">
    <source>
        <dbReference type="Proteomes" id="UP000727962"/>
    </source>
</evidence>
<dbReference type="GO" id="GO:0005829">
    <property type="term" value="C:cytosol"/>
    <property type="evidence" value="ECO:0007669"/>
    <property type="project" value="TreeGrafter"/>
</dbReference>
<dbReference type="InterPro" id="IPR051199">
    <property type="entry name" value="LPS_LOS_Heptosyltrfase"/>
</dbReference>
<dbReference type="CDD" id="cd03789">
    <property type="entry name" value="GT9_LPS_heptosyltransferase"/>
    <property type="match status" value="1"/>
</dbReference>
<dbReference type="AlphaFoldDB" id="A0A931LTS5"/>
<keyword evidence="2" id="KW-0808">Transferase</keyword>
<dbReference type="Gene3D" id="3.40.50.2000">
    <property type="entry name" value="Glycogen Phosphorylase B"/>
    <property type="match status" value="2"/>
</dbReference>
<comment type="caution">
    <text evidence="3">The sequence shown here is derived from an EMBL/GenBank/DDBJ whole genome shotgun (WGS) entry which is preliminary data.</text>
</comment>
<dbReference type="Pfam" id="PF01075">
    <property type="entry name" value="Glyco_transf_9"/>
    <property type="match status" value="1"/>
</dbReference>
<organism evidence="3 4">
    <name type="scientific">Fimbriimonas ginsengisoli</name>
    <dbReference type="NCBI Taxonomy" id="1005039"/>
    <lineage>
        <taxon>Bacteria</taxon>
        <taxon>Bacillati</taxon>
        <taxon>Armatimonadota</taxon>
        <taxon>Fimbriimonadia</taxon>
        <taxon>Fimbriimonadales</taxon>
        <taxon>Fimbriimonadaceae</taxon>
        <taxon>Fimbriimonas</taxon>
    </lineage>
</organism>
<accession>A0A931LTS5</accession>
<sequence length="313" mass="33070">MRPRFLISRLSALGDVVCTLPAASALKEGFPDAEIVWAVDPRFAGIVECCSAVDQVRRVRPSGWPPRVPRIEGEFEAAFDLQGLLKSAAIVARAKARAKLGYHWQREGAWLFSAKVSPDPSSFHVVDQYVDVVRAVGGKADRAVFQLAPKSEDVEKVRGALQESGVTGRFVVLNPGAGWVTKRWPPAHFAALADALAGRGVDAVLIGGPAKADQEAAAEVIGQSRSLPANLAGKTSVRELVALIDLAAAHVGGDTGSTHIAAALGKPAIGLYSITLPRRSCPYGQAHRCHYDPAGLANIQPGQVLDTVLEAIA</sequence>
<name>A0A931LTS5_FIMGI</name>
<dbReference type="InterPro" id="IPR002201">
    <property type="entry name" value="Glyco_trans_9"/>
</dbReference>
<gene>
    <name evidence="3" type="ORF">HYR64_09570</name>
</gene>
<dbReference type="PANTHER" id="PTHR30160:SF1">
    <property type="entry name" value="LIPOPOLYSACCHARIDE 1,2-N-ACETYLGLUCOSAMINETRANSFERASE-RELATED"/>
    <property type="match status" value="1"/>
</dbReference>
<dbReference type="PANTHER" id="PTHR30160">
    <property type="entry name" value="TETRAACYLDISACCHARIDE 4'-KINASE-RELATED"/>
    <property type="match status" value="1"/>
</dbReference>
<evidence type="ECO:0000256" key="1">
    <source>
        <dbReference type="ARBA" id="ARBA00022676"/>
    </source>
</evidence>
<proteinExistence type="predicted"/>
<protein>
    <submittedName>
        <fullName evidence="3">Glycosyltransferase family 9 protein</fullName>
    </submittedName>
</protein>
<dbReference type="GO" id="GO:0008713">
    <property type="term" value="F:ADP-heptose-lipopolysaccharide heptosyltransferase activity"/>
    <property type="evidence" value="ECO:0007669"/>
    <property type="project" value="TreeGrafter"/>
</dbReference>